<keyword evidence="7" id="KW-0406">Ion transport</keyword>
<organism evidence="15 16">
    <name type="scientific">Effrenium voratum</name>
    <dbReference type="NCBI Taxonomy" id="2562239"/>
    <lineage>
        <taxon>Eukaryota</taxon>
        <taxon>Sar</taxon>
        <taxon>Alveolata</taxon>
        <taxon>Dinophyceae</taxon>
        <taxon>Suessiales</taxon>
        <taxon>Symbiodiniaceae</taxon>
        <taxon>Effrenium</taxon>
    </lineage>
</organism>
<sequence>MRAAFFLFPFVVHGDVTAPQEPVDPRQEILDCKWPSCMPHCIPCENRQVGTCYTAGLFGDLGGCDNWKGPTDCFLGKCLCRDGYCADGEVCRPQVCIAGAEPPPFRKNRWLRVFSSMSDMDPFPEYEELQQNYMDYIPQIVVVPALFLVVGTIIAIGTAAYLCCGGSGYHYSMDFSDARHDENLGLVSGKTGQPFLTDDEFAKRAWRSRPSCLPMCCSAMCIFFLCLFGVAARIHSYIRTETVILLSLERAEENAIEIANASVTINQTITDLHDALQQIPLSCKTESRAAKQVLFTFVSNALGAIDQYVDQVYSIVDIVVPVPDQISKFREFAEGQRKVFVRLPLAPLALMAVICGLIVIEALTTEICRNSAFAKCVDSGLRLAAVVFALVIFTVTILVFAETVMMIVLSKFCEDVDHNVLLYVNATTHSISAQIPELANYYIRGSEHNPVVEYDNLATKYINQIQDYYQKASIGLAGLGLACPAFFKLDVNDIAHKARAILTRARGLLAGENIYPYYTKVVRTGACDIIIAGVGWMWLLQIVVGLILFPLCAVLTHRFLVRWAAWCQIKQERKRRMAAGASGSMLGSDEDEEEEEDSESDRTPMSAGSARQMSGRFGRVWPRS</sequence>
<dbReference type="EMBL" id="CAUJNA010000968">
    <property type="protein sequence ID" value="CAJ1382998.1"/>
    <property type="molecule type" value="Genomic_DNA"/>
</dbReference>
<keyword evidence="8 14" id="KW-0472">Membrane</keyword>
<feature type="transmembrane region" description="Helical" evidence="14">
    <location>
        <begin position="383"/>
        <end position="409"/>
    </location>
</feature>
<dbReference type="GO" id="GO:0034707">
    <property type="term" value="C:chloride channel complex"/>
    <property type="evidence" value="ECO:0007669"/>
    <property type="project" value="UniProtKB-KW"/>
</dbReference>
<dbReference type="GO" id="GO:0005886">
    <property type="term" value="C:plasma membrane"/>
    <property type="evidence" value="ECO:0007669"/>
    <property type="project" value="UniProtKB-SubCell"/>
</dbReference>
<name>A0AA36MY61_9DINO</name>
<evidence type="ECO:0000256" key="13">
    <source>
        <dbReference type="SAM" id="MobiDB-lite"/>
    </source>
</evidence>
<gene>
    <name evidence="15" type="ORF">EVOR1521_LOCUS10238</name>
</gene>
<evidence type="ECO:0000256" key="8">
    <source>
        <dbReference type="ARBA" id="ARBA00023136"/>
    </source>
</evidence>
<comment type="caution">
    <text evidence="15">The sequence shown here is derived from an EMBL/GenBank/DDBJ whole genome shotgun (WGS) entry which is preliminary data.</text>
</comment>
<keyword evidence="5 14" id="KW-0812">Transmembrane</keyword>
<evidence type="ECO:0000256" key="3">
    <source>
        <dbReference type="ARBA" id="ARBA00022448"/>
    </source>
</evidence>
<keyword evidence="12" id="KW-0407">Ion channel</keyword>
<feature type="transmembrane region" description="Helical" evidence="14">
    <location>
        <begin position="529"/>
        <end position="555"/>
    </location>
</feature>
<evidence type="ECO:0000256" key="1">
    <source>
        <dbReference type="ARBA" id="ARBA00004651"/>
    </source>
</evidence>
<keyword evidence="16" id="KW-1185">Reference proteome</keyword>
<protein>
    <submittedName>
        <fullName evidence="15">Uncharacterized protein</fullName>
    </submittedName>
</protein>
<evidence type="ECO:0000256" key="5">
    <source>
        <dbReference type="ARBA" id="ARBA00022692"/>
    </source>
</evidence>
<keyword evidence="4" id="KW-1003">Cell membrane</keyword>
<evidence type="ECO:0000256" key="10">
    <source>
        <dbReference type="ARBA" id="ARBA00023180"/>
    </source>
</evidence>
<accession>A0AA36MY61</accession>
<dbReference type="AlphaFoldDB" id="A0AA36MY61"/>
<comment type="similarity">
    <text evidence="2">Belongs to the tweety family.</text>
</comment>
<feature type="transmembrane region" description="Helical" evidence="14">
    <location>
        <begin position="140"/>
        <end position="163"/>
    </location>
</feature>
<dbReference type="InterPro" id="IPR006990">
    <property type="entry name" value="Tweety"/>
</dbReference>
<feature type="region of interest" description="Disordered" evidence="13">
    <location>
        <begin position="578"/>
        <end position="624"/>
    </location>
</feature>
<evidence type="ECO:0000256" key="12">
    <source>
        <dbReference type="ARBA" id="ARBA00023303"/>
    </source>
</evidence>
<keyword evidence="6 14" id="KW-1133">Transmembrane helix</keyword>
<evidence type="ECO:0000256" key="2">
    <source>
        <dbReference type="ARBA" id="ARBA00009849"/>
    </source>
</evidence>
<evidence type="ECO:0000313" key="15">
    <source>
        <dbReference type="EMBL" id="CAJ1382998.1"/>
    </source>
</evidence>
<dbReference type="Proteomes" id="UP001178507">
    <property type="component" value="Unassembled WGS sequence"/>
</dbReference>
<dbReference type="GO" id="GO:0072320">
    <property type="term" value="F:volume-sensitive chloride channel activity"/>
    <property type="evidence" value="ECO:0007669"/>
    <property type="project" value="TreeGrafter"/>
</dbReference>
<evidence type="ECO:0000256" key="6">
    <source>
        <dbReference type="ARBA" id="ARBA00022989"/>
    </source>
</evidence>
<reference evidence="15" key="1">
    <citation type="submission" date="2023-08" db="EMBL/GenBank/DDBJ databases">
        <authorList>
            <person name="Chen Y."/>
            <person name="Shah S."/>
            <person name="Dougan E. K."/>
            <person name="Thang M."/>
            <person name="Chan C."/>
        </authorList>
    </citation>
    <scope>NUCLEOTIDE SEQUENCE</scope>
</reference>
<feature type="transmembrane region" description="Helical" evidence="14">
    <location>
        <begin position="345"/>
        <end position="363"/>
    </location>
</feature>
<keyword evidence="10" id="KW-0325">Glycoprotein</keyword>
<dbReference type="PANTHER" id="PTHR12424:SF8">
    <property type="entry name" value="PROTEIN TWEETY"/>
    <property type="match status" value="1"/>
</dbReference>
<keyword evidence="11" id="KW-0868">Chloride</keyword>
<evidence type="ECO:0000256" key="14">
    <source>
        <dbReference type="SAM" id="Phobius"/>
    </source>
</evidence>
<evidence type="ECO:0000256" key="9">
    <source>
        <dbReference type="ARBA" id="ARBA00023173"/>
    </source>
</evidence>
<dbReference type="PANTHER" id="PTHR12424">
    <property type="entry name" value="TWEETY-RELATED"/>
    <property type="match status" value="1"/>
</dbReference>
<evidence type="ECO:0000313" key="16">
    <source>
        <dbReference type="Proteomes" id="UP001178507"/>
    </source>
</evidence>
<keyword evidence="9" id="KW-0869">Chloride channel</keyword>
<evidence type="ECO:0000256" key="7">
    <source>
        <dbReference type="ARBA" id="ARBA00023065"/>
    </source>
</evidence>
<comment type="subcellular location">
    <subcellularLocation>
        <location evidence="1">Cell membrane</location>
        <topology evidence="1">Multi-pass membrane protein</topology>
    </subcellularLocation>
</comment>
<evidence type="ECO:0000256" key="4">
    <source>
        <dbReference type="ARBA" id="ARBA00022475"/>
    </source>
</evidence>
<dbReference type="GO" id="GO:0005229">
    <property type="term" value="F:intracellularly calcium-gated chloride channel activity"/>
    <property type="evidence" value="ECO:0007669"/>
    <property type="project" value="TreeGrafter"/>
</dbReference>
<evidence type="ECO:0000256" key="11">
    <source>
        <dbReference type="ARBA" id="ARBA00023214"/>
    </source>
</evidence>
<keyword evidence="3" id="KW-0813">Transport</keyword>
<proteinExistence type="inferred from homology"/>
<feature type="transmembrane region" description="Helical" evidence="14">
    <location>
        <begin position="212"/>
        <end position="232"/>
    </location>
</feature>
<feature type="compositionally biased region" description="Acidic residues" evidence="13">
    <location>
        <begin position="588"/>
        <end position="599"/>
    </location>
</feature>